<dbReference type="Pfam" id="PF14367">
    <property type="entry name" value="DUF4411"/>
    <property type="match status" value="1"/>
</dbReference>
<gene>
    <name evidence="1" type="ORF">SAMN05660835_01495</name>
</gene>
<name>A0A1G6Q365_9BACT</name>
<protein>
    <recommendedName>
        <fullName evidence="3">PIN domain-containing protein</fullName>
    </recommendedName>
</protein>
<dbReference type="Proteomes" id="UP000199411">
    <property type="component" value="Unassembled WGS sequence"/>
</dbReference>
<accession>A0A1G6Q365</accession>
<sequence length="166" mass="19894">MVYLIDSNTFMTAARFFYSFEFGTKFWDFLLEWAQNSTVASIDKVFDEINKGYDDLKKWANEKFREYFLNTKNEQVFLQYAELVRWADKQNNHYMRNAIDDFMKEDNADPWLIAFALIDKSNYTIVTFEKPNPTRKNKIQIPNVCQEFGVECCDLYAMLKNLNFRL</sequence>
<dbReference type="RefSeq" id="WP_092129329.1">
    <property type="nucleotide sequence ID" value="NZ_FMYU01000010.1"/>
</dbReference>
<dbReference type="AlphaFoldDB" id="A0A1G6Q365"/>
<evidence type="ECO:0008006" key="3">
    <source>
        <dbReference type="Google" id="ProtNLM"/>
    </source>
</evidence>
<dbReference type="EMBL" id="FMYU01000010">
    <property type="protein sequence ID" value="SDC86077.1"/>
    <property type="molecule type" value="Genomic_DNA"/>
</dbReference>
<reference evidence="2" key="1">
    <citation type="submission" date="2016-10" db="EMBL/GenBank/DDBJ databases">
        <authorList>
            <person name="Varghese N."/>
            <person name="Submissions S."/>
        </authorList>
    </citation>
    <scope>NUCLEOTIDE SEQUENCE [LARGE SCALE GENOMIC DNA]</scope>
    <source>
        <strain evidence="2">DSM 8415</strain>
    </source>
</reference>
<evidence type="ECO:0000313" key="2">
    <source>
        <dbReference type="Proteomes" id="UP000199411"/>
    </source>
</evidence>
<evidence type="ECO:0000313" key="1">
    <source>
        <dbReference type="EMBL" id="SDC86077.1"/>
    </source>
</evidence>
<proteinExistence type="predicted"/>
<organism evidence="1 2">
    <name type="scientific">Desulfurella multipotens</name>
    <dbReference type="NCBI Taxonomy" id="79269"/>
    <lineage>
        <taxon>Bacteria</taxon>
        <taxon>Pseudomonadati</taxon>
        <taxon>Campylobacterota</taxon>
        <taxon>Desulfurellia</taxon>
        <taxon>Desulfurellales</taxon>
        <taxon>Desulfurellaceae</taxon>
        <taxon>Desulfurella</taxon>
    </lineage>
</organism>
<dbReference type="InterPro" id="IPR016541">
    <property type="entry name" value="UCP008505"/>
</dbReference>
<keyword evidence="2" id="KW-1185">Reference proteome</keyword>
<dbReference type="OrthoDB" id="338425at2"/>